<keyword evidence="10" id="KW-1185">Reference proteome</keyword>
<accession>A0A510HKU2</accession>
<feature type="transmembrane region" description="Helical" evidence="7">
    <location>
        <begin position="133"/>
        <end position="157"/>
    </location>
</feature>
<organism evidence="9 10">
    <name type="scientific">Rubrobacter xylanophilus</name>
    <dbReference type="NCBI Taxonomy" id="49319"/>
    <lineage>
        <taxon>Bacteria</taxon>
        <taxon>Bacillati</taxon>
        <taxon>Actinomycetota</taxon>
        <taxon>Rubrobacteria</taxon>
        <taxon>Rubrobacterales</taxon>
        <taxon>Rubrobacteraceae</taxon>
        <taxon>Rubrobacter</taxon>
    </lineage>
</organism>
<dbReference type="PANTHER" id="PTHR47371">
    <property type="entry name" value="LIPOTEICHOIC ACID SYNTHASE"/>
    <property type="match status" value="1"/>
</dbReference>
<dbReference type="CDD" id="cd16015">
    <property type="entry name" value="LTA_synthase"/>
    <property type="match status" value="1"/>
</dbReference>
<dbReference type="GO" id="GO:0005886">
    <property type="term" value="C:plasma membrane"/>
    <property type="evidence" value="ECO:0007669"/>
    <property type="project" value="UniProtKB-SubCell"/>
</dbReference>
<name>A0A510HKU2_9ACTN</name>
<evidence type="ECO:0000256" key="5">
    <source>
        <dbReference type="ARBA" id="ARBA00022989"/>
    </source>
</evidence>
<keyword evidence="4 7" id="KW-0812">Transmembrane</keyword>
<evidence type="ECO:0000256" key="1">
    <source>
        <dbReference type="ARBA" id="ARBA00004651"/>
    </source>
</evidence>
<feature type="transmembrane region" description="Helical" evidence="7">
    <location>
        <begin position="79"/>
        <end position="96"/>
    </location>
</feature>
<sequence>MRERSFILDRRDWVYLFGLLAPLTVYNLLLKAVRIASLPDEHGFLGSLALIRSDLLFNLGYALLWMGLFAVARRGFPRWMVLVLFHASAATVALITTAYHRFFLVTGSALDADTVLFFLSSPKEVGAVALSEVTLPLVIVVIISLAYAVFGPLTLVHLVFHGRTATAPGGGTVESPWLTFSGMALLAYALVSLSLLPGGGPAGASETFARDAFVNVALSEVKGSTAPLPPVNARKIRDGLPTKARLEPTAQAKQRNVVLIHLESTRARSVTPYNRDIRTTPFLNELSKKSLFAERAYTVVPHTTNALVAATCGIDPPDRSGTSSVGDDIPARCLPELLNEQGYKSVYFTSSVQTFERRPEVVKQMGYKEFYPVETMDTDGFQKANYFGYEDDVMLEPSRKWLKKNGDKPFIATYETITPHHQYLAPDKRYGRKQFAEDAVLNRYQNTVRYVDFFVKNLIEQYKEMRLYGSTIFVIYGDHGEAFGEHGRYQHDNVVWEEGLRIPMMIVDPSHPAQRIGKPVNQLDILPTVVDLLGYRISGGKYPGYSIFDLPKDRTLKFSCWYEKKCLASLKGASKYIYHFGDRSEELYDLSKDPLEQNNLAGEAPPEEFRERREELLRWYARVNAIYPP</sequence>
<dbReference type="InterPro" id="IPR000917">
    <property type="entry name" value="Sulfatase_N"/>
</dbReference>
<keyword evidence="5 7" id="KW-1133">Transmembrane helix</keyword>
<dbReference type="AlphaFoldDB" id="A0A510HKU2"/>
<feature type="domain" description="Sulfatase N-terminal" evidence="8">
    <location>
        <begin position="255"/>
        <end position="535"/>
    </location>
</feature>
<proteinExistence type="predicted"/>
<gene>
    <name evidence="9" type="ORF">RxyAA322_23320</name>
</gene>
<evidence type="ECO:0000256" key="7">
    <source>
        <dbReference type="SAM" id="Phobius"/>
    </source>
</evidence>
<dbReference type="OrthoDB" id="9777306at2"/>
<dbReference type="PANTHER" id="PTHR47371:SF3">
    <property type="entry name" value="PHOSPHOGLYCEROL TRANSFERASE I"/>
    <property type="match status" value="1"/>
</dbReference>
<dbReference type="SUPFAM" id="SSF53649">
    <property type="entry name" value="Alkaline phosphatase-like"/>
    <property type="match status" value="1"/>
</dbReference>
<evidence type="ECO:0000256" key="3">
    <source>
        <dbReference type="ARBA" id="ARBA00022475"/>
    </source>
</evidence>
<evidence type="ECO:0000256" key="2">
    <source>
        <dbReference type="ARBA" id="ARBA00004936"/>
    </source>
</evidence>
<dbReference type="Proteomes" id="UP000318065">
    <property type="component" value="Chromosome"/>
</dbReference>
<dbReference type="InterPro" id="IPR050448">
    <property type="entry name" value="OpgB/LTA_synthase_biosynth"/>
</dbReference>
<dbReference type="Gene3D" id="3.30.1120.10">
    <property type="match status" value="1"/>
</dbReference>
<feature type="transmembrane region" description="Helical" evidence="7">
    <location>
        <begin position="12"/>
        <end position="29"/>
    </location>
</feature>
<keyword evidence="6 7" id="KW-0472">Membrane</keyword>
<evidence type="ECO:0000259" key="8">
    <source>
        <dbReference type="Pfam" id="PF00884"/>
    </source>
</evidence>
<feature type="transmembrane region" description="Helical" evidence="7">
    <location>
        <begin position="177"/>
        <end position="196"/>
    </location>
</feature>
<evidence type="ECO:0000313" key="10">
    <source>
        <dbReference type="Proteomes" id="UP000318065"/>
    </source>
</evidence>
<keyword evidence="3" id="KW-1003">Cell membrane</keyword>
<dbReference type="Pfam" id="PF00884">
    <property type="entry name" value="Sulfatase"/>
    <property type="match status" value="1"/>
</dbReference>
<comment type="pathway">
    <text evidence="2">Cell wall biogenesis; lipoteichoic acid biosynthesis.</text>
</comment>
<evidence type="ECO:0000256" key="6">
    <source>
        <dbReference type="ARBA" id="ARBA00023136"/>
    </source>
</evidence>
<dbReference type="Gene3D" id="3.40.720.10">
    <property type="entry name" value="Alkaline Phosphatase, subunit A"/>
    <property type="match status" value="1"/>
</dbReference>
<evidence type="ECO:0000256" key="4">
    <source>
        <dbReference type="ARBA" id="ARBA00022692"/>
    </source>
</evidence>
<evidence type="ECO:0000313" key="9">
    <source>
        <dbReference type="EMBL" id="BBL80478.1"/>
    </source>
</evidence>
<feature type="transmembrane region" description="Helical" evidence="7">
    <location>
        <begin position="49"/>
        <end position="72"/>
    </location>
</feature>
<comment type="subcellular location">
    <subcellularLocation>
        <location evidence="1">Cell membrane</location>
        <topology evidence="1">Multi-pass membrane protein</topology>
    </subcellularLocation>
</comment>
<dbReference type="InterPro" id="IPR017850">
    <property type="entry name" value="Alkaline_phosphatase_core_sf"/>
</dbReference>
<reference evidence="9" key="1">
    <citation type="journal article" date="2019" name="Microbiol. Resour. Announc.">
        <title>Complete Genome Sequence of Rubrobacter xylanophilus Strain AA3-22, Isolated from Arima Onsen in Japan.</title>
        <authorList>
            <person name="Tomariguchi N."/>
            <person name="Miyazaki K."/>
        </authorList>
    </citation>
    <scope>NUCLEOTIDE SEQUENCE [LARGE SCALE GENOMIC DNA]</scope>
    <source>
        <strain evidence="9">AA3-22</strain>
    </source>
</reference>
<dbReference type="EMBL" id="AP019791">
    <property type="protein sequence ID" value="BBL80478.1"/>
    <property type="molecule type" value="Genomic_DNA"/>
</dbReference>
<protein>
    <recommendedName>
        <fullName evidence="8">Sulfatase N-terminal domain-containing protein</fullName>
    </recommendedName>
</protein>